<accession>A0AAE7RU60</accession>
<dbReference type="GeneID" id="75691860"/>
<keyword evidence="1" id="KW-0540">Nuclease</keyword>
<name>A0AAE7RU60_9CAUD</name>
<evidence type="ECO:0000313" key="2">
    <source>
        <dbReference type="Proteomes" id="UP000827406"/>
    </source>
</evidence>
<dbReference type="GO" id="GO:0004519">
    <property type="term" value="F:endonuclease activity"/>
    <property type="evidence" value="ECO:0007669"/>
    <property type="project" value="UniProtKB-KW"/>
</dbReference>
<sequence>MEEIRYCNKHGNTLFAVDSEGRWRCRKCRVEAVQKRRERTKEMAVEYKGGKCCICGYDRYLGALEFHHLDPDEKDFVMYIRV</sequence>
<keyword evidence="2" id="KW-1185">Reference proteome</keyword>
<protein>
    <submittedName>
        <fullName evidence="1">HNH endonuclease 2</fullName>
    </submittedName>
</protein>
<keyword evidence="1" id="KW-0255">Endonuclease</keyword>
<dbReference type="RefSeq" id="YP_010359008.1">
    <property type="nucleotide sequence ID" value="NC_062768.1"/>
</dbReference>
<evidence type="ECO:0000313" key="1">
    <source>
        <dbReference type="EMBL" id="QWM89436.1"/>
    </source>
</evidence>
<reference evidence="1 2" key="1">
    <citation type="submission" date="2021-04" db="EMBL/GenBank/DDBJ databases">
        <authorList>
            <person name="Shkoporov A.N."/>
            <person name="Stockdale S.R."/>
            <person name="Guerin E."/>
            <person name="Ross R.P."/>
            <person name="Hill C."/>
        </authorList>
    </citation>
    <scope>NUCLEOTIDE SEQUENCE [LARGE SCALE GENOMIC DNA]</scope>
    <source>
        <strain evidence="2">cr151_1</strain>
    </source>
</reference>
<dbReference type="EMBL" id="MZ130478">
    <property type="protein sequence ID" value="QWM89436.1"/>
    <property type="molecule type" value="Genomic_DNA"/>
</dbReference>
<keyword evidence="1" id="KW-0378">Hydrolase</keyword>
<organism evidence="1 2">
    <name type="scientific">uncultured phage cr151_1</name>
    <dbReference type="NCBI Taxonomy" id="2986406"/>
    <lineage>
        <taxon>Viruses</taxon>
        <taxon>Duplodnaviria</taxon>
        <taxon>Heunggongvirae</taxon>
        <taxon>Uroviricota</taxon>
        <taxon>Caudoviricetes</taxon>
        <taxon>Crassvirales</taxon>
        <taxon>Steigviridae</taxon>
        <taxon>Asinivirinae</taxon>
        <taxon>Kolpuevirus</taxon>
        <taxon>Kolpuevirus coli</taxon>
    </lineage>
</organism>
<proteinExistence type="predicted"/>
<dbReference type="KEGG" id="vg:75691860"/>
<gene>
    <name evidence="1" type="primary">gp_16107</name>
</gene>
<dbReference type="Proteomes" id="UP000827406">
    <property type="component" value="Segment"/>
</dbReference>